<dbReference type="PRINTS" id="PR00409">
    <property type="entry name" value="PHDIOXRDTASE"/>
</dbReference>
<dbReference type="InterPro" id="IPR017927">
    <property type="entry name" value="FAD-bd_FR_type"/>
</dbReference>
<keyword evidence="4" id="KW-0479">Metal-binding</keyword>
<organism evidence="10 11">
    <name type="scientific">Demequina lignilytica</name>
    <dbReference type="NCBI Taxonomy" id="3051663"/>
    <lineage>
        <taxon>Bacteria</taxon>
        <taxon>Bacillati</taxon>
        <taxon>Actinomycetota</taxon>
        <taxon>Actinomycetes</taxon>
        <taxon>Micrococcales</taxon>
        <taxon>Demequinaceae</taxon>
        <taxon>Demequina</taxon>
    </lineage>
</organism>
<dbReference type="PROSITE" id="PS51085">
    <property type="entry name" value="2FE2S_FER_2"/>
    <property type="match status" value="1"/>
</dbReference>
<dbReference type="GO" id="GO:0051537">
    <property type="term" value="F:2 iron, 2 sulfur cluster binding"/>
    <property type="evidence" value="ECO:0007669"/>
    <property type="project" value="UniProtKB-KW"/>
</dbReference>
<dbReference type="GO" id="GO:0016491">
    <property type="term" value="F:oxidoreductase activity"/>
    <property type="evidence" value="ECO:0007669"/>
    <property type="project" value="UniProtKB-KW"/>
</dbReference>
<dbReference type="GO" id="GO:0046872">
    <property type="term" value="F:metal ion binding"/>
    <property type="evidence" value="ECO:0007669"/>
    <property type="project" value="UniProtKB-KW"/>
</dbReference>
<dbReference type="AlphaFoldDB" id="A0AAW7M6M9"/>
<proteinExistence type="predicted"/>
<dbReference type="PROSITE" id="PS51384">
    <property type="entry name" value="FAD_FR"/>
    <property type="match status" value="1"/>
</dbReference>
<dbReference type="InterPro" id="IPR050415">
    <property type="entry name" value="MRET"/>
</dbReference>
<dbReference type="SUPFAM" id="SSF52343">
    <property type="entry name" value="Ferredoxin reductase-like, C-terminal NADP-linked domain"/>
    <property type="match status" value="1"/>
</dbReference>
<keyword evidence="11" id="KW-1185">Reference proteome</keyword>
<evidence type="ECO:0000313" key="11">
    <source>
        <dbReference type="Proteomes" id="UP001172737"/>
    </source>
</evidence>
<dbReference type="CDD" id="cd06185">
    <property type="entry name" value="PDR_like"/>
    <property type="match status" value="1"/>
</dbReference>
<evidence type="ECO:0000256" key="1">
    <source>
        <dbReference type="ARBA" id="ARBA00001974"/>
    </source>
</evidence>
<dbReference type="EMBL" id="JAUHPX010000010">
    <property type="protein sequence ID" value="MDN4489122.1"/>
    <property type="molecule type" value="Genomic_DNA"/>
</dbReference>
<evidence type="ECO:0000259" key="9">
    <source>
        <dbReference type="PROSITE" id="PS51384"/>
    </source>
</evidence>
<evidence type="ECO:0000256" key="6">
    <source>
        <dbReference type="ARBA" id="ARBA00023004"/>
    </source>
</evidence>
<dbReference type="RefSeq" id="WP_301121814.1">
    <property type="nucleotide sequence ID" value="NZ_JAUHPX010000010.1"/>
</dbReference>
<evidence type="ECO:0000256" key="3">
    <source>
        <dbReference type="ARBA" id="ARBA00022714"/>
    </source>
</evidence>
<evidence type="ECO:0000256" key="7">
    <source>
        <dbReference type="ARBA" id="ARBA00023014"/>
    </source>
</evidence>
<dbReference type="InterPro" id="IPR001041">
    <property type="entry name" value="2Fe-2S_ferredoxin-type"/>
</dbReference>
<keyword evidence="2" id="KW-0285">Flavoprotein</keyword>
<protein>
    <submittedName>
        <fullName evidence="10">PDR/VanB family oxidoreductase</fullName>
        <ecNumber evidence="10">1.-.-.-</ecNumber>
    </submittedName>
</protein>
<evidence type="ECO:0000313" key="10">
    <source>
        <dbReference type="EMBL" id="MDN4489122.1"/>
    </source>
</evidence>
<keyword evidence="5 10" id="KW-0560">Oxidoreductase</keyword>
<dbReference type="Pfam" id="PF00111">
    <property type="entry name" value="Fer2"/>
    <property type="match status" value="1"/>
</dbReference>
<dbReference type="PROSITE" id="PS00197">
    <property type="entry name" value="2FE2S_FER_1"/>
    <property type="match status" value="1"/>
</dbReference>
<dbReference type="InterPro" id="IPR036010">
    <property type="entry name" value="2Fe-2S_ferredoxin-like_sf"/>
</dbReference>
<evidence type="ECO:0000256" key="5">
    <source>
        <dbReference type="ARBA" id="ARBA00023002"/>
    </source>
</evidence>
<reference evidence="10" key="1">
    <citation type="submission" date="2023-06" db="EMBL/GenBank/DDBJ databases">
        <title>Sysu t00039.</title>
        <authorList>
            <person name="Gao L."/>
            <person name="Fang B.-Z."/>
            <person name="Li W.-J."/>
        </authorList>
    </citation>
    <scope>NUCLEOTIDE SEQUENCE</scope>
    <source>
        <strain evidence="10">SYSU T00039</strain>
    </source>
</reference>
<dbReference type="Gene3D" id="3.10.20.30">
    <property type="match status" value="1"/>
</dbReference>
<sequence length="323" mass="35210">MLTAEPLAPEAPAQAGVRTVTVARRHQVADDVVELVLRRPDGGRLPDWAPGAHIDLVLPDGRSRQYSLCGDRWDAHTYTIAVLLDPAGRGGSRYIHEHVSEGDTLTFAGPRNNFRMAPSARQLFVAGGIGITPLIPMIEQAELLGTDWHLLYLGRSHAHLAYLRELARHSGRITVHCKDTDGRADLDAWIPTDPAVRVYACGPERLLDAVEAWAPALEHAPRVERFVARLDDRPSRAFEVIAARSGAAATVGEHETVVDALRRVGVDVITSCAQGVCGTCETDVVDGRPDHRDSVLDERTRAEGTCLLPCVSRCLDSRLVLDV</sequence>
<dbReference type="PANTHER" id="PTHR47354">
    <property type="entry name" value="NADH OXIDOREDUCTASE HCR"/>
    <property type="match status" value="1"/>
</dbReference>
<dbReference type="InterPro" id="IPR012675">
    <property type="entry name" value="Beta-grasp_dom_sf"/>
</dbReference>
<comment type="cofactor">
    <cofactor evidence="1">
        <name>FAD</name>
        <dbReference type="ChEBI" id="CHEBI:57692"/>
    </cofactor>
</comment>
<evidence type="ECO:0000259" key="8">
    <source>
        <dbReference type="PROSITE" id="PS51085"/>
    </source>
</evidence>
<comment type="caution">
    <text evidence="10">The sequence shown here is derived from an EMBL/GenBank/DDBJ whole genome shotgun (WGS) entry which is preliminary data.</text>
</comment>
<dbReference type="InterPro" id="IPR006058">
    <property type="entry name" value="2Fe2S_fd_BS"/>
</dbReference>
<dbReference type="Gene3D" id="2.40.30.10">
    <property type="entry name" value="Translation factors"/>
    <property type="match status" value="1"/>
</dbReference>
<dbReference type="SUPFAM" id="SSF63380">
    <property type="entry name" value="Riboflavin synthase domain-like"/>
    <property type="match status" value="1"/>
</dbReference>
<feature type="domain" description="FAD-binding FR-type" evidence="9">
    <location>
        <begin position="15"/>
        <end position="117"/>
    </location>
</feature>
<keyword evidence="6" id="KW-0408">Iron</keyword>
<dbReference type="InterPro" id="IPR017938">
    <property type="entry name" value="Riboflavin_synthase-like_b-brl"/>
</dbReference>
<evidence type="ECO:0000256" key="4">
    <source>
        <dbReference type="ARBA" id="ARBA00022723"/>
    </source>
</evidence>
<dbReference type="Gene3D" id="3.40.50.80">
    <property type="entry name" value="Nucleotide-binding domain of ferredoxin-NADP reductase (FNR) module"/>
    <property type="match status" value="1"/>
</dbReference>
<dbReference type="EC" id="1.-.-.-" evidence="10"/>
<keyword evidence="3" id="KW-0001">2Fe-2S</keyword>
<evidence type="ECO:0000256" key="2">
    <source>
        <dbReference type="ARBA" id="ARBA00022630"/>
    </source>
</evidence>
<dbReference type="PANTHER" id="PTHR47354:SF1">
    <property type="entry name" value="CARNITINE MONOOXYGENASE REDUCTASE SUBUNIT"/>
    <property type="match status" value="1"/>
</dbReference>
<dbReference type="CDD" id="cd00207">
    <property type="entry name" value="fer2"/>
    <property type="match status" value="1"/>
</dbReference>
<dbReference type="SUPFAM" id="SSF54292">
    <property type="entry name" value="2Fe-2S ferredoxin-like"/>
    <property type="match status" value="1"/>
</dbReference>
<gene>
    <name evidence="10" type="ORF">QQX10_13185</name>
</gene>
<feature type="domain" description="2Fe-2S ferredoxin-type" evidence="8">
    <location>
        <begin position="236"/>
        <end position="323"/>
    </location>
</feature>
<accession>A0AAW7M6M9</accession>
<dbReference type="InterPro" id="IPR039261">
    <property type="entry name" value="FNR_nucleotide-bd"/>
</dbReference>
<keyword evidence="7" id="KW-0411">Iron-sulfur</keyword>
<name>A0AAW7M6M9_9MICO</name>
<dbReference type="Proteomes" id="UP001172737">
    <property type="component" value="Unassembled WGS sequence"/>
</dbReference>